<dbReference type="HOGENOM" id="CLU_111220_1_1_1"/>
<protein>
    <recommendedName>
        <fullName evidence="8">Dolichyl-diphosphooligosaccharide--protein glycosyltransferase subunit OST2</fullName>
        <shortName evidence="8">Oligosaccharyl transferase subunit OST2</shortName>
    </recommendedName>
</protein>
<evidence type="ECO:0000256" key="4">
    <source>
        <dbReference type="ARBA" id="ARBA00022692"/>
    </source>
</evidence>
<evidence type="ECO:0000256" key="6">
    <source>
        <dbReference type="ARBA" id="ARBA00022989"/>
    </source>
</evidence>
<comment type="similarity">
    <text evidence="3 8">Belongs to the DAD/OST2 family.</text>
</comment>
<dbReference type="AlphaFoldDB" id="A7TN94"/>
<proteinExistence type="inferred from homology"/>
<dbReference type="eggNOG" id="KOG1746">
    <property type="taxonomic scope" value="Eukaryota"/>
</dbReference>
<evidence type="ECO:0000313" key="9">
    <source>
        <dbReference type="EMBL" id="EDO16226.1"/>
    </source>
</evidence>
<dbReference type="PhylomeDB" id="A7TN94"/>
<dbReference type="PIRSF" id="PIRSF005588">
    <property type="entry name" value="DAD"/>
    <property type="match status" value="1"/>
</dbReference>
<evidence type="ECO:0000256" key="3">
    <source>
        <dbReference type="ARBA" id="ARBA00009386"/>
    </source>
</evidence>
<dbReference type="OMA" id="YCCSVGT"/>
<keyword evidence="4 8" id="KW-0812">Transmembrane</keyword>
<evidence type="ECO:0000256" key="5">
    <source>
        <dbReference type="ARBA" id="ARBA00022824"/>
    </source>
</evidence>
<sequence>MSSPKGEKVNNANNNAVKEVKKDKKVSSVSEDFNIAFANTWKSYVKQLNEDNRFKLIDIFCLFLVIIAAVQCTFMITIWDNFPFNAFLSGFIICVGQFVLLISLRLQLAESFAGISKNRAFGEFILASLILHFICLHFIN</sequence>
<evidence type="ECO:0000256" key="2">
    <source>
        <dbReference type="ARBA" id="ARBA00004922"/>
    </source>
</evidence>
<keyword evidence="6 8" id="KW-1133">Transmembrane helix</keyword>
<feature type="transmembrane region" description="Helical" evidence="8">
    <location>
        <begin position="85"/>
        <end position="108"/>
    </location>
</feature>
<dbReference type="STRING" id="436907.A7TN94"/>
<dbReference type="Proteomes" id="UP000000267">
    <property type="component" value="Unassembled WGS sequence"/>
</dbReference>
<dbReference type="OrthoDB" id="445566at2759"/>
<dbReference type="FunCoup" id="A7TN94">
    <property type="interactions" value="758"/>
</dbReference>
<comment type="pathway">
    <text evidence="2 8">Protein modification; protein glycosylation.</text>
</comment>
<comment type="subunit">
    <text evidence="8">Component of the oligosaccharyltransferase (OST) complex.</text>
</comment>
<dbReference type="Pfam" id="PF02109">
    <property type="entry name" value="DAD"/>
    <property type="match status" value="1"/>
</dbReference>
<dbReference type="RefSeq" id="XP_001644084.1">
    <property type="nucleotide sequence ID" value="XM_001644034.1"/>
</dbReference>
<keyword evidence="5 8" id="KW-0256">Endoplasmic reticulum</keyword>
<evidence type="ECO:0000256" key="8">
    <source>
        <dbReference type="RuleBase" id="RU361136"/>
    </source>
</evidence>
<feature type="transmembrane region" description="Helical" evidence="8">
    <location>
        <begin position="56"/>
        <end position="79"/>
    </location>
</feature>
<gene>
    <name evidence="9" type="ORF">Kpol_505p2</name>
</gene>
<evidence type="ECO:0000256" key="1">
    <source>
        <dbReference type="ARBA" id="ARBA00004477"/>
    </source>
</evidence>
<dbReference type="KEGG" id="vpo:Kpol_505p2"/>
<reference evidence="9 10" key="1">
    <citation type="journal article" date="2007" name="Proc. Natl. Acad. Sci. U.S.A.">
        <title>Independent sorting-out of thousands of duplicated gene pairs in two yeast species descended from a whole-genome duplication.</title>
        <authorList>
            <person name="Scannell D.R."/>
            <person name="Frank A.C."/>
            <person name="Conant G.C."/>
            <person name="Byrne K.P."/>
            <person name="Woolfit M."/>
            <person name="Wolfe K.H."/>
        </authorList>
    </citation>
    <scope>NUCLEOTIDE SEQUENCE [LARGE SCALE GENOMIC DNA]</scope>
    <source>
        <strain evidence="10">ATCC 22028 / DSM 70294 / BCRC 21397 / CBS 2163 / NBRC 10782 / NRRL Y-8283 / UCD 57-17</strain>
    </source>
</reference>
<dbReference type="PANTHER" id="PTHR10705:SF0">
    <property type="entry name" value="DOLICHYL-DIPHOSPHOOLIGOSACCHARIDE--PROTEIN GLYCOSYLTRANSFERASE SUBUNIT DAD1"/>
    <property type="match status" value="1"/>
</dbReference>
<dbReference type="GO" id="GO:0006487">
    <property type="term" value="P:protein N-linked glycosylation"/>
    <property type="evidence" value="ECO:0007669"/>
    <property type="project" value="EnsemblFungi"/>
</dbReference>
<dbReference type="GO" id="GO:0008250">
    <property type="term" value="C:oligosaccharyltransferase complex"/>
    <property type="evidence" value="ECO:0007669"/>
    <property type="project" value="EnsemblFungi"/>
</dbReference>
<keyword evidence="10" id="KW-1185">Reference proteome</keyword>
<dbReference type="InterPro" id="IPR003038">
    <property type="entry name" value="DAD/Ost2"/>
</dbReference>
<dbReference type="GeneID" id="5544369"/>
<evidence type="ECO:0000256" key="7">
    <source>
        <dbReference type="ARBA" id="ARBA00023136"/>
    </source>
</evidence>
<dbReference type="EMBL" id="DS480429">
    <property type="protein sequence ID" value="EDO16226.1"/>
    <property type="molecule type" value="Genomic_DNA"/>
</dbReference>
<dbReference type="UniPathway" id="UPA00378"/>
<comment type="subcellular location">
    <subcellularLocation>
        <location evidence="1 8">Endoplasmic reticulum membrane</location>
        <topology evidence="1 8">Multi-pass membrane protein</topology>
    </subcellularLocation>
</comment>
<keyword evidence="7 8" id="KW-0472">Membrane</keyword>
<organism evidence="10">
    <name type="scientific">Vanderwaltozyma polyspora (strain ATCC 22028 / DSM 70294 / BCRC 21397 / CBS 2163 / NBRC 10782 / NRRL Y-8283 / UCD 57-17)</name>
    <name type="common">Kluyveromyces polysporus</name>
    <dbReference type="NCBI Taxonomy" id="436907"/>
    <lineage>
        <taxon>Eukaryota</taxon>
        <taxon>Fungi</taxon>
        <taxon>Dikarya</taxon>
        <taxon>Ascomycota</taxon>
        <taxon>Saccharomycotina</taxon>
        <taxon>Saccharomycetes</taxon>
        <taxon>Saccharomycetales</taxon>
        <taxon>Saccharomycetaceae</taxon>
        <taxon>Vanderwaltozyma</taxon>
    </lineage>
</organism>
<feature type="transmembrane region" description="Helical" evidence="8">
    <location>
        <begin position="120"/>
        <end position="139"/>
    </location>
</feature>
<name>A7TN94_VANPO</name>
<accession>A7TN94</accession>
<evidence type="ECO:0000313" key="10">
    <source>
        <dbReference type="Proteomes" id="UP000000267"/>
    </source>
</evidence>
<dbReference type="PANTHER" id="PTHR10705">
    <property type="entry name" value="DOLICHYL-DIPHOSPHOOLIGOSACCHARIDE--PROTEIN GLYCOSYLTRANSFERASE SUBUNIT DAD1"/>
    <property type="match status" value="1"/>
</dbReference>
<comment type="function">
    <text evidence="8">Subunit of the oligosaccharyl transferase (OST) complex that catalyzes the initial transfer of a defined glycan (Glc(3)Man(9)GlcNAc(2) in eukaryotes) from the lipid carrier dolichol-pyrophosphate to an asparagine residue within an Asn-X-Ser/Thr consensus motif in nascent polypeptide chains, the first step in protein N-glycosylation. N-glycosylation occurs cotranslationally and the complex associates with the Sec61 complex at the channel-forming translocon complex that mediates protein translocation across the endoplasmic reticulum (ER). All subunits are required for a maximal enzyme activity.</text>
</comment>
<dbReference type="InParanoid" id="A7TN94"/>